<dbReference type="Proteomes" id="UP000192223">
    <property type="component" value="Unplaced"/>
</dbReference>
<dbReference type="RefSeq" id="XP_025835559.1">
    <property type="nucleotide sequence ID" value="XM_025979774.1"/>
</dbReference>
<dbReference type="GO" id="GO:0004100">
    <property type="term" value="F:chitin synthase activity"/>
    <property type="evidence" value="ECO:0007669"/>
    <property type="project" value="InterPro"/>
</dbReference>
<organism evidence="6 7">
    <name type="scientific">Agrilus planipennis</name>
    <name type="common">Emerald ash borer</name>
    <name type="synonym">Agrilus marcopoli</name>
    <dbReference type="NCBI Taxonomy" id="224129"/>
    <lineage>
        <taxon>Eukaryota</taxon>
        <taxon>Metazoa</taxon>
        <taxon>Ecdysozoa</taxon>
        <taxon>Arthropoda</taxon>
        <taxon>Hexapoda</taxon>
        <taxon>Insecta</taxon>
        <taxon>Pterygota</taxon>
        <taxon>Neoptera</taxon>
        <taxon>Endopterygota</taxon>
        <taxon>Coleoptera</taxon>
        <taxon>Polyphaga</taxon>
        <taxon>Elateriformia</taxon>
        <taxon>Buprestoidea</taxon>
        <taxon>Buprestidae</taxon>
        <taxon>Agrilinae</taxon>
        <taxon>Agrilus</taxon>
    </lineage>
</organism>
<dbReference type="GeneID" id="108743609"/>
<name>A0A7F5RHT3_AGRPL</name>
<keyword evidence="5" id="KW-1133">Transmembrane helix</keyword>
<evidence type="ECO:0000313" key="7">
    <source>
        <dbReference type="RefSeq" id="XP_025835559.1"/>
    </source>
</evidence>
<feature type="transmembrane region" description="Helical" evidence="5">
    <location>
        <begin position="89"/>
        <end position="108"/>
    </location>
</feature>
<feature type="transmembrane region" description="Helical" evidence="5">
    <location>
        <begin position="456"/>
        <end position="475"/>
    </location>
</feature>
<feature type="non-terminal residue" evidence="7">
    <location>
        <position position="568"/>
    </location>
</feature>
<evidence type="ECO:0000256" key="1">
    <source>
        <dbReference type="ARBA" id="ARBA00004141"/>
    </source>
</evidence>
<keyword evidence="6" id="KW-1185">Reference proteome</keyword>
<protein>
    <submittedName>
        <fullName evidence="7">Chitin synthase chs-2-like</fullName>
    </submittedName>
</protein>
<evidence type="ECO:0000313" key="6">
    <source>
        <dbReference type="Proteomes" id="UP000192223"/>
    </source>
</evidence>
<dbReference type="KEGG" id="apln:108743609"/>
<dbReference type="InterPro" id="IPR004835">
    <property type="entry name" value="Chitin_synth"/>
</dbReference>
<dbReference type="PANTHER" id="PTHR22914">
    <property type="entry name" value="CHITIN SYNTHASE"/>
    <property type="match status" value="1"/>
</dbReference>
<dbReference type="GO" id="GO:0071944">
    <property type="term" value="C:cell periphery"/>
    <property type="evidence" value="ECO:0007669"/>
    <property type="project" value="TreeGrafter"/>
</dbReference>
<feature type="compositionally biased region" description="Polar residues" evidence="4">
    <location>
        <begin position="158"/>
        <end position="176"/>
    </location>
</feature>
<reference evidence="7" key="1">
    <citation type="submission" date="2025-08" db="UniProtKB">
        <authorList>
            <consortium name="RefSeq"/>
        </authorList>
    </citation>
    <scope>IDENTIFICATION</scope>
    <source>
        <tissue evidence="7">Entire body</tissue>
    </source>
</reference>
<comment type="subcellular location">
    <subcellularLocation>
        <location evidence="1">Membrane</location>
        <topology evidence="1">Multi-pass membrane protein</topology>
    </subcellularLocation>
</comment>
<dbReference type="PANTHER" id="PTHR22914:SF42">
    <property type="entry name" value="CHITIN SYNTHASE"/>
    <property type="match status" value="1"/>
</dbReference>
<feature type="transmembrane region" description="Helical" evidence="5">
    <location>
        <begin position="394"/>
        <end position="419"/>
    </location>
</feature>
<feature type="transmembrane region" description="Helical" evidence="5">
    <location>
        <begin position="32"/>
        <end position="58"/>
    </location>
</feature>
<evidence type="ECO:0000256" key="4">
    <source>
        <dbReference type="SAM" id="MobiDB-lite"/>
    </source>
</evidence>
<feature type="transmembrane region" description="Helical" evidence="5">
    <location>
        <begin position="6"/>
        <end position="25"/>
    </location>
</feature>
<dbReference type="GO" id="GO:0006031">
    <property type="term" value="P:chitin biosynthetic process"/>
    <property type="evidence" value="ECO:0007669"/>
    <property type="project" value="TreeGrafter"/>
</dbReference>
<dbReference type="AlphaFoldDB" id="A0A7F5RHT3"/>
<feature type="transmembrane region" description="Helical" evidence="5">
    <location>
        <begin position="425"/>
        <end position="444"/>
    </location>
</feature>
<evidence type="ECO:0000256" key="3">
    <source>
        <dbReference type="ARBA" id="ARBA00023136"/>
    </source>
</evidence>
<proteinExistence type="predicted"/>
<evidence type="ECO:0000256" key="2">
    <source>
        <dbReference type="ARBA" id="ARBA00022692"/>
    </source>
</evidence>
<keyword evidence="2 5" id="KW-0812">Transmembrane</keyword>
<dbReference type="OrthoDB" id="370884at2759"/>
<dbReference type="InParanoid" id="A0A7F5RHT3"/>
<feature type="region of interest" description="Disordered" evidence="4">
    <location>
        <begin position="158"/>
        <end position="177"/>
    </location>
</feature>
<dbReference type="GO" id="GO:0016020">
    <property type="term" value="C:membrane"/>
    <property type="evidence" value="ECO:0007669"/>
    <property type="project" value="UniProtKB-SubCell"/>
</dbReference>
<feature type="transmembrane region" description="Helical" evidence="5">
    <location>
        <begin position="337"/>
        <end position="364"/>
    </location>
</feature>
<gene>
    <name evidence="7" type="primary">LOC108743609</name>
</gene>
<keyword evidence="3 5" id="KW-0472">Membrane</keyword>
<evidence type="ECO:0000256" key="5">
    <source>
        <dbReference type="SAM" id="Phobius"/>
    </source>
</evidence>
<accession>A0A7F5RHT3</accession>
<dbReference type="Pfam" id="PF03142">
    <property type="entry name" value="Chitin_synth_2"/>
    <property type="match status" value="1"/>
</dbReference>
<sequence>MAPVWVFVINVLGSYVCYIFGKFACKIMVQTYCYAFPINLTVPTLITALVAFCGVYSIDECAFKNAIPQYLAFNGPPLYFVRNFIENEFAWLWLIWLLSQTWISFHIWNPRVERLARTEKLFAKPMYDGVFVDQSLALNRKRNYKSIIEEEKDWSDSYSENSASTEDYSEASSSPPIQEDETTRIYACATMWHETTEEMMEFLKSIFRLDEDQCAKRLAKNYLEVDIPDYFEIEITISRQKAELTDEELLEKDPVRMRCRKENRWLCTLLLQRGYRVEYSAASDAYTHAPEGFNEFFNQRRRWMPSTCANIMDLIQDSKKTIAVNDNISRGYIFYHIVLMVGTVLGPGTLMLMVIGALVTVFSFDQYTSLKWNVTPLIIFMISCYYCKANIQLIMAAIISGVYALVMMAVLVGVTLQIFEDGWLAPSNLFLMLVAGEFIIAAILHPKEFGCLPHGLIYFITIPCMYLILVIYSVFNLNNISWGTREVTVVPKAAADAEEEKDQKKDEKKEPTNLKAMQNRIFALFGKGDDNAGSFEFSCGGLFKILLCAYRKESPEQVELALLNNNIK</sequence>